<evidence type="ECO:0000256" key="1">
    <source>
        <dbReference type="SAM" id="MobiDB-lite"/>
    </source>
</evidence>
<gene>
    <name evidence="2" type="ORF">H171_0361</name>
</gene>
<comment type="caution">
    <text evidence="2">The sequence shown here is derived from an EMBL/GenBank/DDBJ whole genome shotgun (WGS) entry which is preliminary data.</text>
</comment>
<dbReference type="RefSeq" id="WP_100303612.1">
    <property type="nucleotide sequence ID" value="NZ_PGET01000001.1"/>
</dbReference>
<name>A0A2M8Z0E3_9FIRM</name>
<feature type="compositionally biased region" description="Basic and acidic residues" evidence="1">
    <location>
        <begin position="1"/>
        <end position="13"/>
    </location>
</feature>
<accession>A0A2M8Z0E3</accession>
<dbReference type="Proteomes" id="UP000231092">
    <property type="component" value="Unassembled WGS sequence"/>
</dbReference>
<dbReference type="OrthoDB" id="1976175at2"/>
<proteinExistence type="predicted"/>
<organism evidence="2 3">
    <name type="scientific">[Clostridium] celerecrescens 18A</name>
    <dbReference type="NCBI Taxonomy" id="1286362"/>
    <lineage>
        <taxon>Bacteria</taxon>
        <taxon>Bacillati</taxon>
        <taxon>Bacillota</taxon>
        <taxon>Clostridia</taxon>
        <taxon>Lachnospirales</taxon>
        <taxon>Lachnospiraceae</taxon>
        <taxon>Lacrimispora</taxon>
    </lineage>
</organism>
<feature type="region of interest" description="Disordered" evidence="1">
    <location>
        <begin position="1"/>
        <end position="22"/>
    </location>
</feature>
<protein>
    <submittedName>
        <fullName evidence="2">Uncharacterized protein</fullName>
    </submittedName>
</protein>
<evidence type="ECO:0000313" key="2">
    <source>
        <dbReference type="EMBL" id="PJJ26913.1"/>
    </source>
</evidence>
<evidence type="ECO:0000313" key="3">
    <source>
        <dbReference type="Proteomes" id="UP000231092"/>
    </source>
</evidence>
<sequence length="67" mass="7547">MKSEKKETKKGKTESTTSKNNYDIDIQTCSTMDCTGLIPAAPQSEAELEAYEDLYPYMPHAKNVDKE</sequence>
<dbReference type="AlphaFoldDB" id="A0A2M8Z0E3"/>
<dbReference type="EMBL" id="PGET01000001">
    <property type="protein sequence ID" value="PJJ26913.1"/>
    <property type="molecule type" value="Genomic_DNA"/>
</dbReference>
<reference evidence="2 3" key="1">
    <citation type="submission" date="2017-11" db="EMBL/GenBank/DDBJ databases">
        <title>Understudied soil microbes with underappreciated capabilities: Untangling the Clostridium saccharolyticum group.</title>
        <authorList>
            <person name="Leschine S."/>
        </authorList>
    </citation>
    <scope>NUCLEOTIDE SEQUENCE [LARGE SCALE GENOMIC DNA]</scope>
    <source>
        <strain evidence="2 3">18A</strain>
    </source>
</reference>